<dbReference type="Proteomes" id="UP001060085">
    <property type="component" value="Linkage Group LG06"/>
</dbReference>
<evidence type="ECO:0000313" key="2">
    <source>
        <dbReference type="Proteomes" id="UP001060085"/>
    </source>
</evidence>
<organism evidence="1 2">
    <name type="scientific">Catharanthus roseus</name>
    <name type="common">Madagascar periwinkle</name>
    <name type="synonym">Vinca rosea</name>
    <dbReference type="NCBI Taxonomy" id="4058"/>
    <lineage>
        <taxon>Eukaryota</taxon>
        <taxon>Viridiplantae</taxon>
        <taxon>Streptophyta</taxon>
        <taxon>Embryophyta</taxon>
        <taxon>Tracheophyta</taxon>
        <taxon>Spermatophyta</taxon>
        <taxon>Magnoliopsida</taxon>
        <taxon>eudicotyledons</taxon>
        <taxon>Gunneridae</taxon>
        <taxon>Pentapetalae</taxon>
        <taxon>asterids</taxon>
        <taxon>lamiids</taxon>
        <taxon>Gentianales</taxon>
        <taxon>Apocynaceae</taxon>
        <taxon>Rauvolfioideae</taxon>
        <taxon>Vinceae</taxon>
        <taxon>Catharanthinae</taxon>
        <taxon>Catharanthus</taxon>
    </lineage>
</organism>
<dbReference type="EMBL" id="CM044706">
    <property type="protein sequence ID" value="KAI5660314.1"/>
    <property type="molecule type" value="Genomic_DNA"/>
</dbReference>
<reference evidence="2" key="1">
    <citation type="journal article" date="2023" name="Nat. Plants">
        <title>Single-cell RNA sequencing provides a high-resolution roadmap for understanding the multicellular compartmentation of specialized metabolism.</title>
        <authorList>
            <person name="Sun S."/>
            <person name="Shen X."/>
            <person name="Li Y."/>
            <person name="Li Y."/>
            <person name="Wang S."/>
            <person name="Li R."/>
            <person name="Zhang H."/>
            <person name="Shen G."/>
            <person name="Guo B."/>
            <person name="Wei J."/>
            <person name="Xu J."/>
            <person name="St-Pierre B."/>
            <person name="Chen S."/>
            <person name="Sun C."/>
        </authorList>
    </citation>
    <scope>NUCLEOTIDE SEQUENCE [LARGE SCALE GENOMIC DNA]</scope>
</reference>
<proteinExistence type="predicted"/>
<evidence type="ECO:0000313" key="1">
    <source>
        <dbReference type="EMBL" id="KAI5660314.1"/>
    </source>
</evidence>
<name>A0ACC0AJG9_CATRO</name>
<accession>A0ACC0AJG9</accession>
<comment type="caution">
    <text evidence="1">The sequence shown here is derived from an EMBL/GenBank/DDBJ whole genome shotgun (WGS) entry which is preliminary data.</text>
</comment>
<protein>
    <submittedName>
        <fullName evidence="1">Uncharacterized protein</fullName>
    </submittedName>
</protein>
<gene>
    <name evidence="1" type="ORF">M9H77_29107</name>
</gene>
<sequence>MTTSEVSIKGYSEPGDGSRGLPEATMGVSGAGKVDAETALYTELWRACAGPLVTVPREGELVFYFPQGHIEQVEASTNQVADQAMPVYNLPWKILCRVVNVQLKAEPDTDEVFAQVTLMPELDQDENAVKKDPMPPSPPRFHVHSFCKTLTASDTSTHGGFSVLRRHADECLPPLDMSRQPPTQELVAKDLHGNEWRFRHIFRGQPRRHLLQSGWSVFVSSKRLVAGDAFIFLRGENGELRVGVRRAMRQQGNAPSSVISSHSMHLGVLATAWHAIQTKTMFTVYYKPRTSPAEFIVPFDQYMESVKNNYSIGMRFKMRFEGEEAPEQRFTGTIVGIEDADPKRWKDSKWRYLKVRWDETSTISRPDRVSPWKIEPALSPPALNPLPVPRAKRPRSSILPSSPDSSVLTREGSSKISIDPSPASGLSRVLQGQESSTLRGTVAESNESDSSERPVVWAPSLEDEKMELSASRRYGSERWLQAGRAESSFTDLLSGFGNHNNATSDFCITSGNPTVAAASSMKRQFQDHEGKFNLLGNPWSLMSSGLSLNLMDSSSKTYCQGDTSYHSRGDARYSGFREYSLISGSRLDNQQTNWLMPPPMTSYLQMPANSREMAQNPVLAQHHETTKPKEGNCRLFGIPLISNSAAMDPALSKKSRVIDSGRQSPLGLHFHQSPAFEPDQRSEQSPVSKVVENPSSNNEQEKQSQSFHQIARDNREGKVYCGSARSCTKVHKQGIALGRSVDLAKFNDYDGLISELDQLFDFNGELKAHNKNWLVVYTDDEGDMMLVGDDPWQEFCGMVRKIFIYTREEVQKMNPGTLSSRGEENSSVAEGLDVKEGKNLPLTATSNLDDC</sequence>
<keyword evidence="2" id="KW-1185">Reference proteome</keyword>